<comment type="similarity">
    <text evidence="1 2">Belongs to the UPF0473 family.</text>
</comment>
<dbReference type="AlphaFoldDB" id="A0A9D1J3Q8"/>
<name>A0A9D1J3Q8_9FIRM</name>
<dbReference type="EMBL" id="DVHC01000072">
    <property type="protein sequence ID" value="HIR59916.1"/>
    <property type="molecule type" value="Genomic_DNA"/>
</dbReference>
<evidence type="ECO:0000256" key="1">
    <source>
        <dbReference type="ARBA" id="ARBA00008439"/>
    </source>
</evidence>
<dbReference type="Pfam" id="PF06949">
    <property type="entry name" value="DUF1292"/>
    <property type="match status" value="1"/>
</dbReference>
<dbReference type="InterPro" id="IPR009711">
    <property type="entry name" value="UPF0473"/>
</dbReference>
<gene>
    <name evidence="3" type="ORF">IAB38_07775</name>
</gene>
<organism evidence="3 4">
    <name type="scientific">Candidatus Onthousia excrementipullorum</name>
    <dbReference type="NCBI Taxonomy" id="2840884"/>
    <lineage>
        <taxon>Bacteria</taxon>
        <taxon>Bacillati</taxon>
        <taxon>Bacillota</taxon>
        <taxon>Bacilli</taxon>
        <taxon>Candidatus Onthousia</taxon>
    </lineage>
</organism>
<dbReference type="PANTHER" id="PTHR40066">
    <property type="entry name" value="UPF0473 PROTEIN CBO2561/CLC_2432"/>
    <property type="match status" value="1"/>
</dbReference>
<reference evidence="3" key="2">
    <citation type="journal article" date="2021" name="PeerJ">
        <title>Extensive microbial diversity within the chicken gut microbiome revealed by metagenomics and culture.</title>
        <authorList>
            <person name="Gilroy R."/>
            <person name="Ravi A."/>
            <person name="Getino M."/>
            <person name="Pursley I."/>
            <person name="Horton D.L."/>
            <person name="Alikhan N.F."/>
            <person name="Baker D."/>
            <person name="Gharbi K."/>
            <person name="Hall N."/>
            <person name="Watson M."/>
            <person name="Adriaenssens E.M."/>
            <person name="Foster-Nyarko E."/>
            <person name="Jarju S."/>
            <person name="Secka A."/>
            <person name="Antonio M."/>
            <person name="Oren A."/>
            <person name="Chaudhuri R.R."/>
            <person name="La Ragione R."/>
            <person name="Hildebrand F."/>
            <person name="Pallen M.J."/>
        </authorList>
    </citation>
    <scope>NUCLEOTIDE SEQUENCE</scope>
    <source>
        <strain evidence="3">CHK184-20233</strain>
    </source>
</reference>
<reference evidence="3" key="1">
    <citation type="submission" date="2020-10" db="EMBL/GenBank/DDBJ databases">
        <authorList>
            <person name="Gilroy R."/>
        </authorList>
    </citation>
    <scope>NUCLEOTIDE SEQUENCE</scope>
    <source>
        <strain evidence="3">CHK184-20233</strain>
    </source>
</reference>
<dbReference type="HAMAP" id="MF_01448">
    <property type="entry name" value="UPF0473"/>
    <property type="match status" value="1"/>
</dbReference>
<comment type="caution">
    <text evidence="3">The sequence shown here is derived from an EMBL/GenBank/DDBJ whole genome shotgun (WGS) entry which is preliminary data.</text>
</comment>
<evidence type="ECO:0000256" key="2">
    <source>
        <dbReference type="HAMAP-Rule" id="MF_01448"/>
    </source>
</evidence>
<protein>
    <recommendedName>
        <fullName evidence="2">UPF0473 protein IAB38_07775</fullName>
    </recommendedName>
</protein>
<evidence type="ECO:0000313" key="3">
    <source>
        <dbReference type="EMBL" id="HIR59916.1"/>
    </source>
</evidence>
<evidence type="ECO:0000313" key="4">
    <source>
        <dbReference type="Proteomes" id="UP000824232"/>
    </source>
</evidence>
<dbReference type="PANTHER" id="PTHR40066:SF1">
    <property type="entry name" value="UPF0473 PROTEIN CBO2561_CLC_2432"/>
    <property type="match status" value="1"/>
</dbReference>
<dbReference type="Proteomes" id="UP000824232">
    <property type="component" value="Unassembled WGS sequence"/>
</dbReference>
<proteinExistence type="inferred from homology"/>
<accession>A0A9D1J3Q8</accession>
<sequence>MDGKNQFKLKDEYGKETIYDVLFTFDNEETNKSYIVYTDNSTDDAGNVQVYASVYYPGTDSTKLDPIETEKEWQVIEKILETIQEEVKKQADSSSEDSSAA</sequence>